<dbReference type="PANTHER" id="PTHR37182">
    <property type="entry name" value="F24J8.11 PROTEIN"/>
    <property type="match status" value="1"/>
</dbReference>
<evidence type="ECO:0000313" key="2">
    <source>
        <dbReference type="EMBL" id="KAF6137476.1"/>
    </source>
</evidence>
<keyword evidence="4" id="KW-1185">Reference proteome</keyword>
<organism evidence="2 4">
    <name type="scientific">Kingdonia uniflora</name>
    <dbReference type="NCBI Taxonomy" id="39325"/>
    <lineage>
        <taxon>Eukaryota</taxon>
        <taxon>Viridiplantae</taxon>
        <taxon>Streptophyta</taxon>
        <taxon>Embryophyta</taxon>
        <taxon>Tracheophyta</taxon>
        <taxon>Spermatophyta</taxon>
        <taxon>Magnoliopsida</taxon>
        <taxon>Ranunculales</taxon>
        <taxon>Circaeasteraceae</taxon>
        <taxon>Kingdonia</taxon>
    </lineage>
</organism>
<evidence type="ECO:0000313" key="3">
    <source>
        <dbReference type="EMBL" id="KAF6162296.1"/>
    </source>
</evidence>
<sequence length="132" mass="14342">MAHSLTPPPPVATPISTRTDDKRNTTLPSLGFPRKSSVHRSFHQAVESHASFVDRRSLIWGMTLAVTTMGANKSVNAAQRRPPPSAPKEKKDPNVSGVQAKVLASMKRKEAMKDAVAKLKEKGKPIYSSPSE</sequence>
<dbReference type="AlphaFoldDB" id="A0A7J7L4C6"/>
<comment type="caution">
    <text evidence="2">The sequence shown here is derived from an EMBL/GenBank/DDBJ whole genome shotgun (WGS) entry which is preliminary data.</text>
</comment>
<reference evidence="2 4" key="1">
    <citation type="journal article" date="2020" name="IScience">
        <title>Genome Sequencing of the Endangered Kingdonia uniflora (Circaeasteraceae, Ranunculales) Reveals Potential Mechanisms of Evolutionary Specialization.</title>
        <authorList>
            <person name="Sun Y."/>
            <person name="Deng T."/>
            <person name="Zhang A."/>
            <person name="Moore M.J."/>
            <person name="Landis J.B."/>
            <person name="Lin N."/>
            <person name="Zhang H."/>
            <person name="Zhang X."/>
            <person name="Huang J."/>
            <person name="Zhang X."/>
            <person name="Sun H."/>
            <person name="Wang H."/>
        </authorList>
    </citation>
    <scope>NUCLEOTIDE SEQUENCE [LARGE SCALE GENOMIC DNA]</scope>
    <source>
        <strain evidence="2">TB1705</strain>
        <tissue evidence="2">Leaf</tissue>
    </source>
</reference>
<feature type="region of interest" description="Disordered" evidence="1">
    <location>
        <begin position="70"/>
        <end position="98"/>
    </location>
</feature>
<proteinExistence type="predicted"/>
<dbReference type="EMBL" id="JACGCM010002654">
    <property type="protein sequence ID" value="KAF6137476.1"/>
    <property type="molecule type" value="Genomic_DNA"/>
</dbReference>
<dbReference type="EMBL" id="JACGCM010001055">
    <property type="protein sequence ID" value="KAF6162296.1"/>
    <property type="molecule type" value="Genomic_DNA"/>
</dbReference>
<feature type="region of interest" description="Disordered" evidence="1">
    <location>
        <begin position="1"/>
        <end position="40"/>
    </location>
</feature>
<evidence type="ECO:0000256" key="1">
    <source>
        <dbReference type="SAM" id="MobiDB-lite"/>
    </source>
</evidence>
<dbReference type="OrthoDB" id="785928at2759"/>
<name>A0A7J7L4C6_9MAGN</name>
<gene>
    <name evidence="3" type="ORF">GIB67_008425</name>
    <name evidence="2" type="ORF">GIB67_027863</name>
</gene>
<dbReference type="Proteomes" id="UP000541444">
    <property type="component" value="Unassembled WGS sequence"/>
</dbReference>
<protein>
    <submittedName>
        <fullName evidence="2">Uncharacterized protein</fullName>
    </submittedName>
</protein>
<accession>A0A7J7L4C6</accession>
<evidence type="ECO:0000313" key="4">
    <source>
        <dbReference type="Proteomes" id="UP000541444"/>
    </source>
</evidence>
<feature type="compositionally biased region" description="Pro residues" evidence="1">
    <location>
        <begin position="1"/>
        <end position="12"/>
    </location>
</feature>
<dbReference type="PANTHER" id="PTHR37182:SF2">
    <property type="entry name" value="F24J8.11 PROTEIN"/>
    <property type="match status" value="1"/>
</dbReference>